<organism evidence="1 2">
    <name type="scientific">Papaver somniferum</name>
    <name type="common">Opium poppy</name>
    <dbReference type="NCBI Taxonomy" id="3469"/>
    <lineage>
        <taxon>Eukaryota</taxon>
        <taxon>Viridiplantae</taxon>
        <taxon>Streptophyta</taxon>
        <taxon>Embryophyta</taxon>
        <taxon>Tracheophyta</taxon>
        <taxon>Spermatophyta</taxon>
        <taxon>Magnoliopsida</taxon>
        <taxon>Ranunculales</taxon>
        <taxon>Papaveraceae</taxon>
        <taxon>Papaveroideae</taxon>
        <taxon>Papaver</taxon>
    </lineage>
</organism>
<evidence type="ECO:0000313" key="2">
    <source>
        <dbReference type="Proteomes" id="UP000316621"/>
    </source>
</evidence>
<sequence>MKTSCKRKAKRNMISGCPWLISELKLVPTMAKQQNQANWTHTKMTVKLLTWRLLSISNTIKSISTMTYNGKSMVTGPIQVQPQ</sequence>
<reference evidence="1 2" key="1">
    <citation type="journal article" date="2018" name="Science">
        <title>The opium poppy genome and morphinan production.</title>
        <authorList>
            <person name="Guo L."/>
            <person name="Winzer T."/>
            <person name="Yang X."/>
            <person name="Li Y."/>
            <person name="Ning Z."/>
            <person name="He Z."/>
            <person name="Teodor R."/>
            <person name="Lu Y."/>
            <person name="Bowser T.A."/>
            <person name="Graham I.A."/>
            <person name="Ye K."/>
        </authorList>
    </citation>
    <scope>NUCLEOTIDE SEQUENCE [LARGE SCALE GENOMIC DNA]</scope>
    <source>
        <strain evidence="2">cv. HN1</strain>
        <tissue evidence="1">Leaves</tissue>
    </source>
</reference>
<dbReference type="Proteomes" id="UP000316621">
    <property type="component" value="Chromosome 2"/>
</dbReference>
<dbReference type="Gramene" id="RZC49411">
    <property type="protein sequence ID" value="RZC49411"/>
    <property type="gene ID" value="C5167_017825"/>
</dbReference>
<evidence type="ECO:0000313" key="1">
    <source>
        <dbReference type="EMBL" id="RZC49411.1"/>
    </source>
</evidence>
<dbReference type="AlphaFoldDB" id="A0A4Y7INW4"/>
<proteinExistence type="predicted"/>
<name>A0A4Y7INW4_PAPSO</name>
<accession>A0A4Y7INW4</accession>
<protein>
    <submittedName>
        <fullName evidence="1">Uncharacterized protein</fullName>
    </submittedName>
</protein>
<keyword evidence="2" id="KW-1185">Reference proteome</keyword>
<gene>
    <name evidence="1" type="ORF">C5167_017825</name>
</gene>
<dbReference type="EMBL" id="CM010716">
    <property type="protein sequence ID" value="RZC49411.1"/>
    <property type="molecule type" value="Genomic_DNA"/>
</dbReference>